<evidence type="ECO:0000313" key="3">
    <source>
        <dbReference type="Proteomes" id="UP001057242"/>
    </source>
</evidence>
<keyword evidence="1" id="KW-1133">Transmembrane helix</keyword>
<evidence type="ECO:0000256" key="1">
    <source>
        <dbReference type="SAM" id="Phobius"/>
    </source>
</evidence>
<dbReference type="Proteomes" id="UP001057242">
    <property type="component" value="Segment"/>
</dbReference>
<proteinExistence type="predicted"/>
<name>A0A9E7MJJ3_9CAUD</name>
<sequence>MLDSQPTQGPYCNQSTGGVIKMARKDIWVLAIWTTAAFIGMVICELI</sequence>
<organism evidence="2 3">
    <name type="scientific">Escherichia phage vB_EcoS-CHD5UKE2</name>
    <dbReference type="NCBI Taxonomy" id="2865806"/>
    <lineage>
        <taxon>Viruses</taxon>
        <taxon>Duplodnaviria</taxon>
        <taxon>Heunggongvirae</taxon>
        <taxon>Uroviricota</taxon>
        <taxon>Caudoviricetes</taxon>
        <taxon>Dhillonvirus</taxon>
        <taxon>Dhillonvirus CHD5UKE2</taxon>
    </lineage>
</organism>
<keyword evidence="1" id="KW-0472">Membrane</keyword>
<feature type="transmembrane region" description="Helical" evidence="1">
    <location>
        <begin position="27"/>
        <end position="46"/>
    </location>
</feature>
<reference evidence="2" key="1">
    <citation type="submission" date="2021-05" db="EMBL/GenBank/DDBJ databases">
        <title>Naturally bred epsilon2 phages have an improved host range and effectivity in uropathogenic E. coli over their ancestor phages.</title>
        <authorList>
            <person name="Saez D."/>
            <person name="Loose M."/>
            <person name="Mutti M."/>
            <person name="Visram Z."/>
            <person name="Hitzenhammer E."/>
            <person name="Dippel D."/>
            <person name="Tisakova L."/>
            <person name="Schertler S."/>
            <person name="Wittmann J."/>
            <person name="Corsini L."/>
            <person name="Wagenlehner F."/>
        </authorList>
    </citation>
    <scope>NUCLEOTIDE SEQUENCE</scope>
</reference>
<keyword evidence="3" id="KW-1185">Reference proteome</keyword>
<dbReference type="EMBL" id="MZ234029">
    <property type="protein sequence ID" value="USL86350.1"/>
    <property type="molecule type" value="Genomic_DNA"/>
</dbReference>
<evidence type="ECO:0000313" key="2">
    <source>
        <dbReference type="EMBL" id="USL86350.1"/>
    </source>
</evidence>
<accession>A0A9E7MJJ3</accession>
<keyword evidence="1" id="KW-0812">Transmembrane</keyword>
<gene>
    <name evidence="2" type="ORF">CHD5UKE2_025</name>
</gene>
<protein>
    <submittedName>
        <fullName evidence="2">Uncharacterized protein</fullName>
    </submittedName>
</protein>